<proteinExistence type="predicted"/>
<gene>
    <name evidence="1" type="ORF">CH063_03040</name>
</gene>
<dbReference type="HOGENOM" id="CLU_1570532_0_0_1"/>
<organism evidence="1 2">
    <name type="scientific">Colletotrichum higginsianum (strain IMI 349063)</name>
    <name type="common">Crucifer anthracnose fungus</name>
    <dbReference type="NCBI Taxonomy" id="759273"/>
    <lineage>
        <taxon>Eukaryota</taxon>
        <taxon>Fungi</taxon>
        <taxon>Dikarya</taxon>
        <taxon>Ascomycota</taxon>
        <taxon>Pezizomycotina</taxon>
        <taxon>Sordariomycetes</taxon>
        <taxon>Hypocreomycetidae</taxon>
        <taxon>Glomerellales</taxon>
        <taxon>Glomerellaceae</taxon>
        <taxon>Colletotrichum</taxon>
        <taxon>Colletotrichum destructivum species complex</taxon>
    </lineage>
</organism>
<sequence>MRRLIKAQSVHPMGTIDNDNRDGYALTANTPWTTMLFPPFPHSFTAARHGAISDYERFQPIFTPWSIGRIIPGCLHADWAICLNSRVGCIKSVADGTTTGARAVHPSPFTACLRDKVLAGGWLDIFGKCAAILLFGSCATPPTPQHTNTHVESPSSLRVSLAQNLMHGNI</sequence>
<dbReference type="EMBL" id="CACQ02006001">
    <property type="protein sequence ID" value="CCF43303.1"/>
    <property type="molecule type" value="Genomic_DNA"/>
</dbReference>
<dbReference type="AlphaFoldDB" id="H1VSU5"/>
<evidence type="ECO:0000313" key="1">
    <source>
        <dbReference type="EMBL" id="CCF43303.1"/>
    </source>
</evidence>
<reference evidence="2" key="1">
    <citation type="journal article" date="2012" name="Nat. Genet.">
        <title>Lifestyle transitions in plant pathogenic Colletotrichum fungi deciphered by genome and transcriptome analyses.</title>
        <authorList>
            <person name="O'Connell R.J."/>
            <person name="Thon M.R."/>
            <person name="Hacquard S."/>
            <person name="Amyotte S.G."/>
            <person name="Kleemann J."/>
            <person name="Torres M.F."/>
            <person name="Damm U."/>
            <person name="Buiate E.A."/>
            <person name="Epstein L."/>
            <person name="Alkan N."/>
            <person name="Altmueller J."/>
            <person name="Alvarado-Balderrama L."/>
            <person name="Bauser C.A."/>
            <person name="Becker C."/>
            <person name="Birren B.W."/>
            <person name="Chen Z."/>
            <person name="Choi J."/>
            <person name="Crouch J.A."/>
            <person name="Duvick J.P."/>
            <person name="Farman M.A."/>
            <person name="Gan P."/>
            <person name="Heiman D."/>
            <person name="Henrissat B."/>
            <person name="Howard R.J."/>
            <person name="Kabbage M."/>
            <person name="Koch C."/>
            <person name="Kracher B."/>
            <person name="Kubo Y."/>
            <person name="Law A.D."/>
            <person name="Lebrun M.-H."/>
            <person name="Lee Y.-H."/>
            <person name="Miyara I."/>
            <person name="Moore N."/>
            <person name="Neumann U."/>
            <person name="Nordstroem K."/>
            <person name="Panaccione D.G."/>
            <person name="Panstruga R."/>
            <person name="Place M."/>
            <person name="Proctor R.H."/>
            <person name="Prusky D."/>
            <person name="Rech G."/>
            <person name="Reinhardt R."/>
            <person name="Rollins J.A."/>
            <person name="Rounsley S."/>
            <person name="Schardl C.L."/>
            <person name="Schwartz D.C."/>
            <person name="Shenoy N."/>
            <person name="Shirasu K."/>
            <person name="Sikhakolli U.R."/>
            <person name="Stueber K."/>
            <person name="Sukno S.A."/>
            <person name="Sweigard J.A."/>
            <person name="Takano Y."/>
            <person name="Takahara H."/>
            <person name="Trail F."/>
            <person name="van der Does H.C."/>
            <person name="Voll L.M."/>
            <person name="Will I."/>
            <person name="Young S."/>
            <person name="Zeng Q."/>
            <person name="Zhang J."/>
            <person name="Zhou S."/>
            <person name="Dickman M.B."/>
            <person name="Schulze-Lefert P."/>
            <person name="Ver Loren van Themaat E."/>
            <person name="Ma L.-J."/>
            <person name="Vaillancourt L.J."/>
        </authorList>
    </citation>
    <scope>NUCLEOTIDE SEQUENCE [LARGE SCALE GENOMIC DNA]</scope>
    <source>
        <strain evidence="2">IMI 349063</strain>
    </source>
</reference>
<accession>H1VSU5</accession>
<dbReference type="Proteomes" id="UP000007174">
    <property type="component" value="Unassembled WGS sequence"/>
</dbReference>
<name>H1VSU5_COLHI</name>
<evidence type="ECO:0000313" key="2">
    <source>
        <dbReference type="Proteomes" id="UP000007174"/>
    </source>
</evidence>
<protein>
    <submittedName>
        <fullName evidence="1">Uncharacterized protein</fullName>
    </submittedName>
</protein>